<reference evidence="5 6" key="1">
    <citation type="submission" date="2016-03" db="EMBL/GenBank/DDBJ databases">
        <title>Whole genome sequencing of Grifola frondosa 9006-11.</title>
        <authorList>
            <person name="Min B."/>
            <person name="Park H."/>
            <person name="Kim J.-G."/>
            <person name="Cho H."/>
            <person name="Oh Y.-L."/>
            <person name="Kong W.-S."/>
            <person name="Choi I.-G."/>
        </authorList>
    </citation>
    <scope>NUCLEOTIDE SEQUENCE [LARGE SCALE GENOMIC DNA]</scope>
    <source>
        <strain evidence="5 6">9006-11</strain>
    </source>
</reference>
<dbReference type="GO" id="GO:0007265">
    <property type="term" value="P:Ras protein signal transduction"/>
    <property type="evidence" value="ECO:0007669"/>
    <property type="project" value="TreeGrafter"/>
</dbReference>
<evidence type="ECO:0000313" key="5">
    <source>
        <dbReference type="EMBL" id="OBZ71322.1"/>
    </source>
</evidence>
<name>A0A1C7M387_GRIFR</name>
<dbReference type="GO" id="GO:0005085">
    <property type="term" value="F:guanyl-nucleotide exchange factor activity"/>
    <property type="evidence" value="ECO:0007669"/>
    <property type="project" value="UniProtKB-KW"/>
</dbReference>
<keyword evidence="6" id="KW-1185">Reference proteome</keyword>
<feature type="region of interest" description="Disordered" evidence="3">
    <location>
        <begin position="1"/>
        <end position="69"/>
    </location>
</feature>
<evidence type="ECO:0000256" key="1">
    <source>
        <dbReference type="ARBA" id="ARBA00022658"/>
    </source>
</evidence>
<dbReference type="PROSITE" id="PS50009">
    <property type="entry name" value="RASGEF_CAT"/>
    <property type="match status" value="1"/>
</dbReference>
<dbReference type="Proteomes" id="UP000092993">
    <property type="component" value="Unassembled WGS sequence"/>
</dbReference>
<dbReference type="InterPro" id="IPR023578">
    <property type="entry name" value="Ras_GEF_dom_sf"/>
</dbReference>
<dbReference type="InterPro" id="IPR036964">
    <property type="entry name" value="RASGEF_cat_dom_sf"/>
</dbReference>
<dbReference type="InterPro" id="IPR008937">
    <property type="entry name" value="Ras-like_GEF"/>
</dbReference>
<dbReference type="SUPFAM" id="SSF48366">
    <property type="entry name" value="Ras GEF"/>
    <property type="match status" value="1"/>
</dbReference>
<dbReference type="SMART" id="SM00147">
    <property type="entry name" value="RasGEF"/>
    <property type="match status" value="1"/>
</dbReference>
<dbReference type="OrthoDB" id="546434at2759"/>
<dbReference type="Pfam" id="PF00617">
    <property type="entry name" value="RasGEF"/>
    <property type="match status" value="1"/>
</dbReference>
<dbReference type="Gene3D" id="1.20.870.10">
    <property type="entry name" value="Son of sevenless (SoS) protein Chain: S domain 1"/>
    <property type="match status" value="1"/>
</dbReference>
<keyword evidence="1 2" id="KW-0344">Guanine-nucleotide releasing factor</keyword>
<dbReference type="OMA" id="HHGANTI"/>
<dbReference type="GO" id="GO:0005886">
    <property type="term" value="C:plasma membrane"/>
    <property type="evidence" value="ECO:0007669"/>
    <property type="project" value="TreeGrafter"/>
</dbReference>
<keyword evidence="5" id="KW-0131">Cell cycle</keyword>
<dbReference type="EMBL" id="LUGG01000011">
    <property type="protein sequence ID" value="OBZ71322.1"/>
    <property type="molecule type" value="Genomic_DNA"/>
</dbReference>
<feature type="compositionally biased region" description="Low complexity" evidence="3">
    <location>
        <begin position="44"/>
        <end position="55"/>
    </location>
</feature>
<dbReference type="InterPro" id="IPR001895">
    <property type="entry name" value="RASGEF_cat_dom"/>
</dbReference>
<dbReference type="AlphaFoldDB" id="A0A1C7M387"/>
<proteinExistence type="predicted"/>
<dbReference type="STRING" id="5627.A0A1C7M387"/>
<feature type="region of interest" description="Disordered" evidence="3">
    <location>
        <begin position="267"/>
        <end position="307"/>
    </location>
</feature>
<gene>
    <name evidence="5" type="primary">CDC25_1</name>
    <name evidence="5" type="ORF">A0H81_08788</name>
</gene>
<feature type="domain" description="Ras-GEF" evidence="4">
    <location>
        <begin position="547"/>
        <end position="782"/>
    </location>
</feature>
<accession>A0A1C7M387</accession>
<dbReference type="PANTHER" id="PTHR23113">
    <property type="entry name" value="GUANINE NUCLEOTIDE EXCHANGE FACTOR"/>
    <property type="match status" value="1"/>
</dbReference>
<evidence type="ECO:0000256" key="2">
    <source>
        <dbReference type="PROSITE-ProRule" id="PRU00168"/>
    </source>
</evidence>
<evidence type="ECO:0000259" key="4">
    <source>
        <dbReference type="PROSITE" id="PS50009"/>
    </source>
</evidence>
<evidence type="ECO:0000313" key="6">
    <source>
        <dbReference type="Proteomes" id="UP000092993"/>
    </source>
</evidence>
<dbReference type="Gene3D" id="1.10.840.10">
    <property type="entry name" value="Ras guanine-nucleotide exchange factors catalytic domain"/>
    <property type="match status" value="1"/>
</dbReference>
<protein>
    <submittedName>
        <fullName evidence="5">Cell division control protein 25</fullName>
    </submittedName>
</protein>
<organism evidence="5 6">
    <name type="scientific">Grifola frondosa</name>
    <name type="common">Maitake</name>
    <name type="synonym">Polyporus frondosus</name>
    <dbReference type="NCBI Taxonomy" id="5627"/>
    <lineage>
        <taxon>Eukaryota</taxon>
        <taxon>Fungi</taxon>
        <taxon>Dikarya</taxon>
        <taxon>Basidiomycota</taxon>
        <taxon>Agaricomycotina</taxon>
        <taxon>Agaricomycetes</taxon>
        <taxon>Polyporales</taxon>
        <taxon>Grifolaceae</taxon>
        <taxon>Grifola</taxon>
    </lineage>
</organism>
<comment type="caution">
    <text evidence="5">The sequence shown here is derived from an EMBL/GenBank/DDBJ whole genome shotgun (WGS) entry which is preliminary data.</text>
</comment>
<sequence>MHRKRTAPSGGPKSTANGDSQDIKRPGLFGNPRKRSKRAPEEYPSSPSAPTSSVPTPTPIPTRKQALSKFSLTNKFSPRKYRLHASVDARLQNAAQVGVAPPLPLAAAVSQTRPIRAYSLAHHGANTITEPDIPPILSLSPQSHNPPLPAAINTLLPTLLIAYNKTCHYLKDKHARRSHDPIADIMTLLTEALMTVDLAAGDVFHGSNPDIKTAPLWRVAQVIETAVAHLADVIHVVEDGVQSVASDRLVRLSGQCSMNSAASLRADKTNCLSPPPKRAFGPQTKPKSIRMRSVGSPRSPFHRKGLPHRHLPEVTSLTHGTFPRLLEGAWEILVADEEFNETAYALSILYDDTSPIVSATLPVLAHLLTDPQAMFLEPVGDILDIVLLFLPRMTCPANFLALIVGRFRQKPPATIPGEHLQRWAMYQRVVKVHVARLLFMWLMYYWKASGDKKLLEQITHFVTHDMAHDDLPPSTARFVNGAAELLKHSTRRQSSWFAQEIKTTETNAVSYGPTKFESRLTFLNTVFLRNAQPVLHIEIRYFCNRGGAEEFARELTLMESDFFRRFSPDQMTFPEEKAKIQENFDAWAKFSNALSLLVVKSVLSEQIAKYRGDIICLFTSVAAHCKTMRNYSSALAVLLGLQSSCVTRLKDTENHVSRAHKELQKQLNRFFYESKNWATYRAELAQNLPAIPIAAVIRKDLVQNTEGKDLLMKAHPSNVPINYFRNLRKTVRDLEKCYGRYKLTRAAPVHAYLRYQLDPLHHVDYDDYMNGMLQKSLEFEPRTRVCS</sequence>
<dbReference type="PANTHER" id="PTHR23113:SF368">
    <property type="entry name" value="CELL DIVISION CONTROL PROTEIN 25"/>
    <property type="match status" value="1"/>
</dbReference>
<dbReference type="GO" id="GO:0051301">
    <property type="term" value="P:cell division"/>
    <property type="evidence" value="ECO:0007669"/>
    <property type="project" value="UniProtKB-KW"/>
</dbReference>
<evidence type="ECO:0000256" key="3">
    <source>
        <dbReference type="SAM" id="MobiDB-lite"/>
    </source>
</evidence>
<keyword evidence="5" id="KW-0132">Cell division</keyword>